<feature type="compositionally biased region" description="Gly residues" evidence="1">
    <location>
        <begin position="63"/>
        <end position="77"/>
    </location>
</feature>
<reference evidence="2" key="1">
    <citation type="submission" date="2019-08" db="EMBL/GenBank/DDBJ databases">
        <authorList>
            <person name="Kucharzyk K."/>
            <person name="Murdoch R.W."/>
            <person name="Higgins S."/>
            <person name="Loffler F."/>
        </authorList>
    </citation>
    <scope>NUCLEOTIDE SEQUENCE</scope>
</reference>
<sequence>MDALRGEDLEPALATEALGLLGPHPGRVDDVAGPHPMGGAGLQVGEDRADDASVGVLQQLGELGAGGGQGAEAGGGAHQVDDQPGVVHPGVVEPDRPAQGVLADAGEELLGTLARVVLLQRDGLAVGADDGQCVVHADADGAVGPLDHRRTQRPEEGLGLDQVRGRGGQQQAAFLEGLGDQLEVQLVEVAQPAVDELAGAARGALAPVAGLDDSGAQAPGRGIEGDPGAGDTSTDHEDVELLVRHRLEGRLTRLAGQPGTGHCLLLGHPR</sequence>
<dbReference type="EMBL" id="VSSQ01016091">
    <property type="protein sequence ID" value="MPM57096.1"/>
    <property type="molecule type" value="Genomic_DNA"/>
</dbReference>
<feature type="region of interest" description="Disordered" evidence="1">
    <location>
        <begin position="211"/>
        <end position="235"/>
    </location>
</feature>
<name>A0A645AWB7_9ZZZZ</name>
<evidence type="ECO:0000313" key="2">
    <source>
        <dbReference type="EMBL" id="MPM57096.1"/>
    </source>
</evidence>
<organism evidence="2">
    <name type="scientific">bioreactor metagenome</name>
    <dbReference type="NCBI Taxonomy" id="1076179"/>
    <lineage>
        <taxon>unclassified sequences</taxon>
        <taxon>metagenomes</taxon>
        <taxon>ecological metagenomes</taxon>
    </lineage>
</organism>
<proteinExistence type="predicted"/>
<accession>A0A645AWB7</accession>
<feature type="region of interest" description="Disordered" evidence="1">
    <location>
        <begin position="63"/>
        <end position="97"/>
    </location>
</feature>
<dbReference type="AlphaFoldDB" id="A0A645AWB7"/>
<evidence type="ECO:0000256" key="1">
    <source>
        <dbReference type="SAM" id="MobiDB-lite"/>
    </source>
</evidence>
<feature type="region of interest" description="Disordered" evidence="1">
    <location>
        <begin position="20"/>
        <end position="45"/>
    </location>
</feature>
<comment type="caution">
    <text evidence="2">The sequence shown here is derived from an EMBL/GenBank/DDBJ whole genome shotgun (WGS) entry which is preliminary data.</text>
</comment>
<gene>
    <name evidence="2" type="ORF">SDC9_103914</name>
</gene>
<protein>
    <submittedName>
        <fullName evidence="2">Uncharacterized protein</fullName>
    </submittedName>
</protein>